<feature type="transmembrane region" description="Helical" evidence="6">
    <location>
        <begin position="12"/>
        <end position="33"/>
    </location>
</feature>
<feature type="transmembrane region" description="Helical" evidence="6">
    <location>
        <begin position="295"/>
        <end position="313"/>
    </location>
</feature>
<dbReference type="EC" id="2.7.7.65" evidence="8"/>
<feature type="domain" description="GGDEF" evidence="7">
    <location>
        <begin position="356"/>
        <end position="489"/>
    </location>
</feature>
<dbReference type="SMART" id="SM00267">
    <property type="entry name" value="GGDEF"/>
    <property type="match status" value="1"/>
</dbReference>
<keyword evidence="3 6" id="KW-0812">Transmembrane</keyword>
<dbReference type="NCBIfam" id="TIGR00254">
    <property type="entry name" value="GGDEF"/>
    <property type="match status" value="1"/>
</dbReference>
<evidence type="ECO:0000256" key="1">
    <source>
        <dbReference type="ARBA" id="ARBA00004651"/>
    </source>
</evidence>
<evidence type="ECO:0000313" key="9">
    <source>
        <dbReference type="Proteomes" id="UP001437460"/>
    </source>
</evidence>
<feature type="transmembrane region" description="Helical" evidence="6">
    <location>
        <begin position="269"/>
        <end position="289"/>
    </location>
</feature>
<evidence type="ECO:0000256" key="5">
    <source>
        <dbReference type="ARBA" id="ARBA00023136"/>
    </source>
</evidence>
<evidence type="ECO:0000313" key="8">
    <source>
        <dbReference type="EMBL" id="MEQ2562137.1"/>
    </source>
</evidence>
<dbReference type="Pfam" id="PF02743">
    <property type="entry name" value="dCache_1"/>
    <property type="match status" value="1"/>
</dbReference>
<dbReference type="GO" id="GO:0052621">
    <property type="term" value="F:diguanylate cyclase activity"/>
    <property type="evidence" value="ECO:0007669"/>
    <property type="project" value="UniProtKB-EC"/>
</dbReference>
<protein>
    <submittedName>
        <fullName evidence="8">Diguanylate cyclase</fullName>
        <ecNumber evidence="8">2.7.7.65</ecNumber>
    </submittedName>
</protein>
<sequence length="490" mass="54813">MKKKSETPLQGYLSSIVAFIIATALGIVVFSVVSQRAVDKLAQTKLTLNVTRQSSHFEDILDVNYQFLDGVAAQIGSDGILISEKNRNMLSAIKSTTSIDHVSLIEPDGTAHYETGEVKDVSHRKYFQEGISGHHILSDPVQSSLDHETRVILGVPVSHNGNIIGLLGASYNVTALNHLMFDDLFDGKGFCIIINENGDIISLDGNSTCQKITYDDNFFDFYSQWSICGKDSLQAIRDAFQTQSDGLVKLLSPEDPDSSRYIAYSPLHLNNWMMCYVVPVSVANASYAFVRNYELALNAYFMILVILLIWRVAMIHTRDRRELVHSAQIDGLTAVYNKEHTQPAIDHFLQMSHPDTLHAFLILDIDKFKDVNDTYGHAVGDKVLQRVGEFLKSQFRDGDIIGRIGGDEFVVLMKQVSSKEAALARVQNMVERIRSIKHAEMDGKPITFSVGVAFSPEQGIRFDDLYRNADKALYQTKRGGRNNFSVYEKA</sequence>
<keyword evidence="8" id="KW-0808">Transferase</keyword>
<dbReference type="InterPro" id="IPR029787">
    <property type="entry name" value="Nucleotide_cyclase"/>
</dbReference>
<dbReference type="Pfam" id="PF00990">
    <property type="entry name" value="GGDEF"/>
    <property type="match status" value="1"/>
</dbReference>
<evidence type="ECO:0000256" key="6">
    <source>
        <dbReference type="SAM" id="Phobius"/>
    </source>
</evidence>
<evidence type="ECO:0000256" key="2">
    <source>
        <dbReference type="ARBA" id="ARBA00022475"/>
    </source>
</evidence>
<comment type="subcellular location">
    <subcellularLocation>
        <location evidence="1">Cell membrane</location>
        <topology evidence="1">Multi-pass membrane protein</topology>
    </subcellularLocation>
</comment>
<comment type="caution">
    <text evidence="8">The sequence shown here is derived from an EMBL/GenBank/DDBJ whole genome shotgun (WGS) entry which is preliminary data.</text>
</comment>
<dbReference type="RefSeq" id="WP_349228488.1">
    <property type="nucleotide sequence ID" value="NZ_JBBMFJ010000003.1"/>
</dbReference>
<reference evidence="8 9" key="1">
    <citation type="submission" date="2024-03" db="EMBL/GenBank/DDBJ databases">
        <title>Human intestinal bacterial collection.</title>
        <authorList>
            <person name="Pauvert C."/>
            <person name="Hitch T.C.A."/>
            <person name="Clavel T."/>
        </authorList>
    </citation>
    <scope>NUCLEOTIDE SEQUENCE [LARGE SCALE GENOMIC DNA]</scope>
    <source>
        <strain evidence="8 9">CLA-AP-H27</strain>
    </source>
</reference>
<keyword evidence="4 6" id="KW-1133">Transmembrane helix</keyword>
<dbReference type="CDD" id="cd01949">
    <property type="entry name" value="GGDEF"/>
    <property type="match status" value="1"/>
</dbReference>
<evidence type="ECO:0000256" key="4">
    <source>
        <dbReference type="ARBA" id="ARBA00022989"/>
    </source>
</evidence>
<name>A0ABV1HIJ9_9FIRM</name>
<dbReference type="InterPro" id="IPR050469">
    <property type="entry name" value="Diguanylate_Cyclase"/>
</dbReference>
<dbReference type="PANTHER" id="PTHR45138">
    <property type="entry name" value="REGULATORY COMPONENTS OF SENSORY TRANSDUCTION SYSTEM"/>
    <property type="match status" value="1"/>
</dbReference>
<dbReference type="SUPFAM" id="SSF55073">
    <property type="entry name" value="Nucleotide cyclase"/>
    <property type="match status" value="1"/>
</dbReference>
<dbReference type="InterPro" id="IPR000160">
    <property type="entry name" value="GGDEF_dom"/>
</dbReference>
<dbReference type="PROSITE" id="PS50887">
    <property type="entry name" value="GGDEF"/>
    <property type="match status" value="1"/>
</dbReference>
<dbReference type="InterPro" id="IPR033479">
    <property type="entry name" value="dCache_1"/>
</dbReference>
<dbReference type="Proteomes" id="UP001437460">
    <property type="component" value="Unassembled WGS sequence"/>
</dbReference>
<dbReference type="Gene3D" id="3.30.450.20">
    <property type="entry name" value="PAS domain"/>
    <property type="match status" value="1"/>
</dbReference>
<dbReference type="EMBL" id="JBBMFJ010000003">
    <property type="protein sequence ID" value="MEQ2562137.1"/>
    <property type="molecule type" value="Genomic_DNA"/>
</dbReference>
<keyword evidence="5 6" id="KW-0472">Membrane</keyword>
<evidence type="ECO:0000256" key="3">
    <source>
        <dbReference type="ARBA" id="ARBA00022692"/>
    </source>
</evidence>
<keyword evidence="9" id="KW-1185">Reference proteome</keyword>
<dbReference type="PANTHER" id="PTHR45138:SF24">
    <property type="entry name" value="DIGUANYLATE CYCLASE DGCC-RELATED"/>
    <property type="match status" value="1"/>
</dbReference>
<keyword evidence="8" id="KW-0548">Nucleotidyltransferase</keyword>
<organism evidence="8 9">
    <name type="scientific">Ventrimonas faecis</name>
    <dbReference type="NCBI Taxonomy" id="3133170"/>
    <lineage>
        <taxon>Bacteria</taxon>
        <taxon>Bacillati</taxon>
        <taxon>Bacillota</taxon>
        <taxon>Clostridia</taxon>
        <taxon>Lachnospirales</taxon>
        <taxon>Lachnospiraceae</taxon>
        <taxon>Ventrimonas</taxon>
    </lineage>
</organism>
<proteinExistence type="predicted"/>
<dbReference type="InterPro" id="IPR043128">
    <property type="entry name" value="Rev_trsase/Diguanyl_cyclase"/>
</dbReference>
<gene>
    <name evidence="8" type="ORF">WMO41_02920</name>
</gene>
<dbReference type="Gene3D" id="3.30.70.270">
    <property type="match status" value="1"/>
</dbReference>
<evidence type="ECO:0000259" key="7">
    <source>
        <dbReference type="PROSITE" id="PS50887"/>
    </source>
</evidence>
<keyword evidence="2" id="KW-1003">Cell membrane</keyword>
<accession>A0ABV1HIJ9</accession>